<reference evidence="3" key="1">
    <citation type="journal article" date="2020" name="BMC Genomics">
        <title>Correction to: Identification and distribution of gene clusters required for synthesis of sphingolipid metabolism inhibitors in diverse species of the filamentous fungus Fusarium.</title>
        <authorList>
            <person name="Kim H.S."/>
            <person name="Lohmar J.M."/>
            <person name="Busman M."/>
            <person name="Brown D.W."/>
            <person name="Naumann T.A."/>
            <person name="Divon H.H."/>
            <person name="Lysoe E."/>
            <person name="Uhlig S."/>
            <person name="Proctor R.H."/>
        </authorList>
    </citation>
    <scope>NUCLEOTIDE SEQUENCE</scope>
    <source>
        <strain evidence="3">NRRL 22465</strain>
    </source>
</reference>
<dbReference type="EMBL" id="JABEYC010000004">
    <property type="protein sequence ID" value="KAF4984803.1"/>
    <property type="molecule type" value="Genomic_DNA"/>
</dbReference>
<name>A0A8H4UVW2_9HYPO</name>
<organism evidence="3 4">
    <name type="scientific">Fusarium zealandicum</name>
    <dbReference type="NCBI Taxonomy" id="1053134"/>
    <lineage>
        <taxon>Eukaryota</taxon>
        <taxon>Fungi</taxon>
        <taxon>Dikarya</taxon>
        <taxon>Ascomycota</taxon>
        <taxon>Pezizomycotina</taxon>
        <taxon>Sordariomycetes</taxon>
        <taxon>Hypocreomycetidae</taxon>
        <taxon>Hypocreales</taxon>
        <taxon>Nectriaceae</taxon>
        <taxon>Fusarium</taxon>
        <taxon>Fusarium staphyleae species complex</taxon>
    </lineage>
</organism>
<keyword evidence="1" id="KW-0175">Coiled coil</keyword>
<reference evidence="3" key="2">
    <citation type="submission" date="2020-05" db="EMBL/GenBank/DDBJ databases">
        <authorList>
            <person name="Kim H.-S."/>
            <person name="Proctor R.H."/>
            <person name="Brown D.W."/>
        </authorList>
    </citation>
    <scope>NUCLEOTIDE SEQUENCE</scope>
    <source>
        <strain evidence="3">NRRL 22465</strain>
    </source>
</reference>
<dbReference type="AlphaFoldDB" id="A0A8H4UVW2"/>
<accession>A0A8H4UVW2</accession>
<dbReference type="PANTHER" id="PTHR37538:SF1">
    <property type="entry name" value="BTB DOMAIN-CONTAINING PROTEIN"/>
    <property type="match status" value="1"/>
</dbReference>
<dbReference type="PANTHER" id="PTHR37538">
    <property type="entry name" value="BTB DOMAIN-CONTAINING PROTEIN"/>
    <property type="match status" value="1"/>
</dbReference>
<feature type="coiled-coil region" evidence="1">
    <location>
        <begin position="245"/>
        <end position="272"/>
    </location>
</feature>
<evidence type="ECO:0000256" key="2">
    <source>
        <dbReference type="SAM" id="MobiDB-lite"/>
    </source>
</evidence>
<comment type="caution">
    <text evidence="3">The sequence shown here is derived from an EMBL/GenBank/DDBJ whole genome shotgun (WGS) entry which is preliminary data.</text>
</comment>
<dbReference type="OrthoDB" id="3594103at2759"/>
<evidence type="ECO:0008006" key="5">
    <source>
        <dbReference type="Google" id="ProtNLM"/>
    </source>
</evidence>
<feature type="region of interest" description="Disordered" evidence="2">
    <location>
        <begin position="394"/>
        <end position="415"/>
    </location>
</feature>
<proteinExistence type="predicted"/>
<gene>
    <name evidence="3" type="ORF">FZEAL_94</name>
</gene>
<sequence>MDQENDTRPDRSPYASETVQIYFKGEGPLRLPQQLFDQSPALSSRYGSGNNSDNPTKDYHIDDITYDAGHVLVHFLAVGTYQCLRPVGNTIEEKVTLEFITATHVYAAAQSLGLDFLRDLAKREIVRVGDMLSLASVAKVLEGLALLSGKIPGVLGYFEHRIFSFYESAAPETADAMLGMLKAPDSLCEVLLKSIILVKHGELLRKAGLTPRPASEVEKSMKEAEQQAFCKSELDLAVAAELAALEIAAAEAAALEIAAAEAEAEAAAILEVKLMEEQEIASLLAKRERRGKMGKKNTERLTYLKKSVAERDSALVVLKKREEIDETDINAAEAEPAPKKSIVFPVPANSSVKETARLDPWLAATLDTSVENATFTNNFESICDKWMIPSAGQACDDQSTSSGVPGQHTPDSDLHPILPEWSCGTHLNGEAWKSCPDCLNDVVMFQKFQAEHGNKEA</sequence>
<protein>
    <recommendedName>
        <fullName evidence="5">BTB domain-containing protein</fullName>
    </recommendedName>
</protein>
<evidence type="ECO:0000313" key="3">
    <source>
        <dbReference type="EMBL" id="KAF4984803.1"/>
    </source>
</evidence>
<evidence type="ECO:0000313" key="4">
    <source>
        <dbReference type="Proteomes" id="UP000635477"/>
    </source>
</evidence>
<evidence type="ECO:0000256" key="1">
    <source>
        <dbReference type="SAM" id="Coils"/>
    </source>
</evidence>
<dbReference type="Proteomes" id="UP000635477">
    <property type="component" value="Unassembled WGS sequence"/>
</dbReference>
<keyword evidence="4" id="KW-1185">Reference proteome</keyword>